<proteinExistence type="predicted"/>
<organism evidence="1 2">
    <name type="scientific">Clostridium perfringens</name>
    <dbReference type="NCBI Taxonomy" id="1502"/>
    <lineage>
        <taxon>Bacteria</taxon>
        <taxon>Bacillati</taxon>
        <taxon>Bacillota</taxon>
        <taxon>Clostridia</taxon>
        <taxon>Eubacteriales</taxon>
        <taxon>Clostridiaceae</taxon>
        <taxon>Clostridium</taxon>
    </lineage>
</organism>
<evidence type="ECO:0000313" key="1">
    <source>
        <dbReference type="EMBL" id="AMN35159.1"/>
    </source>
</evidence>
<dbReference type="Gene3D" id="3.60.10.10">
    <property type="entry name" value="Endonuclease/exonuclease/phosphatase"/>
    <property type="match status" value="1"/>
</dbReference>
<dbReference type="EMBL" id="CP010994">
    <property type="protein sequence ID" value="AMN35159.1"/>
    <property type="molecule type" value="Genomic_DNA"/>
</dbReference>
<dbReference type="OrthoDB" id="262492at2"/>
<gene>
    <name evidence="1" type="ORF">JFP838_05125</name>
</gene>
<name>A0A127EGT7_CLOPF</name>
<sequence>MNFLFWNTNKKNVNNILKDIIIENSCDIVALAEYNDDINSLIYSLDKENIDMYNFQMIVCERITLLTKYKSSFIKRFSDDSHYVILRIPHKNPNLQNLLMAIVHLPSKLNANNTDLLFKINDLISDLESDEEKCGCNNSIILGDFNLNPFESPMITARCAHALSCKIVASRQQRKIGKREHKMFYNPMWNLFGDNEGVPGTYYYSNSGQESYYWNMFDQVIIRPEIIDFFKSSSLKIITETKNISLIKEKNKRPNKKISDHLPIFFTIS</sequence>
<evidence type="ECO:0008006" key="3">
    <source>
        <dbReference type="Google" id="ProtNLM"/>
    </source>
</evidence>
<dbReference type="PATRIC" id="fig|1502.177.peg.1025"/>
<reference evidence="1 2" key="1">
    <citation type="journal article" date="2016" name="PLoS ONE">
        <title>Plasmid Characterization and Chromosome Analysis of Two netF+ Clostridium perfringens Isolates Associated with Foal and Canine Necrotizing Enteritis.</title>
        <authorList>
            <person name="Mehdizadeh Gohari I."/>
            <person name="Kropinski A.M."/>
            <person name="Weese S.J."/>
            <person name="Parreira V.R."/>
            <person name="Whitehead A.E."/>
            <person name="Boerlin P."/>
            <person name="Prescott J.F."/>
        </authorList>
    </citation>
    <scope>NUCLEOTIDE SEQUENCE [LARGE SCALE GENOMIC DNA]</scope>
    <source>
        <strain evidence="1 2">JP838</strain>
    </source>
</reference>
<dbReference type="Proteomes" id="UP000070260">
    <property type="component" value="Chromosome"/>
</dbReference>
<dbReference type="AlphaFoldDB" id="A0A127EGT7"/>
<accession>A0A127EGT7</accession>
<dbReference type="InterPro" id="IPR036691">
    <property type="entry name" value="Endo/exonu/phosph_ase_sf"/>
</dbReference>
<dbReference type="RefSeq" id="WP_061426992.1">
    <property type="nucleotide sequence ID" value="NZ_CATNZO010000001.1"/>
</dbReference>
<evidence type="ECO:0000313" key="2">
    <source>
        <dbReference type="Proteomes" id="UP000070260"/>
    </source>
</evidence>
<dbReference type="SUPFAM" id="SSF56219">
    <property type="entry name" value="DNase I-like"/>
    <property type="match status" value="1"/>
</dbReference>
<protein>
    <recommendedName>
        <fullName evidence="3">Endonuclease/exonuclease/phosphatase family protein</fullName>
    </recommendedName>
</protein>